<name>A0A545THZ9_9GAMM</name>
<keyword evidence="1" id="KW-1133">Transmembrane helix</keyword>
<proteinExistence type="predicted"/>
<reference evidence="2 3" key="1">
    <citation type="submission" date="2019-06" db="EMBL/GenBank/DDBJ databases">
        <title>Draft genome of Aliikangiella marina GYP-15.</title>
        <authorList>
            <person name="Wang G."/>
        </authorList>
    </citation>
    <scope>NUCLEOTIDE SEQUENCE [LARGE SCALE GENOMIC DNA]</scope>
    <source>
        <strain evidence="2 3">GYP-15</strain>
    </source>
</reference>
<evidence type="ECO:0000313" key="3">
    <source>
        <dbReference type="Proteomes" id="UP000317839"/>
    </source>
</evidence>
<dbReference type="OrthoDB" id="2919406at2"/>
<dbReference type="AlphaFoldDB" id="A0A545THZ9"/>
<feature type="transmembrane region" description="Helical" evidence="1">
    <location>
        <begin position="39"/>
        <end position="59"/>
    </location>
</feature>
<organism evidence="2 3">
    <name type="scientific">Aliikangiella marina</name>
    <dbReference type="NCBI Taxonomy" id="1712262"/>
    <lineage>
        <taxon>Bacteria</taxon>
        <taxon>Pseudomonadati</taxon>
        <taxon>Pseudomonadota</taxon>
        <taxon>Gammaproteobacteria</taxon>
        <taxon>Oceanospirillales</taxon>
        <taxon>Pleioneaceae</taxon>
        <taxon>Aliikangiella</taxon>
    </lineage>
</organism>
<keyword evidence="1" id="KW-0472">Membrane</keyword>
<gene>
    <name evidence="2" type="ORF">FLL45_02545</name>
</gene>
<comment type="caution">
    <text evidence="2">The sequence shown here is derived from an EMBL/GenBank/DDBJ whole genome shotgun (WGS) entry which is preliminary data.</text>
</comment>
<dbReference type="RefSeq" id="WP_142888214.1">
    <property type="nucleotide sequence ID" value="NZ_VIKR01000001.1"/>
</dbReference>
<dbReference type="EMBL" id="VIKR01000001">
    <property type="protein sequence ID" value="TQV76854.1"/>
    <property type="molecule type" value="Genomic_DNA"/>
</dbReference>
<evidence type="ECO:0000313" key="2">
    <source>
        <dbReference type="EMBL" id="TQV76854.1"/>
    </source>
</evidence>
<accession>A0A545THZ9</accession>
<feature type="transmembrane region" description="Helical" evidence="1">
    <location>
        <begin position="71"/>
        <end position="92"/>
    </location>
</feature>
<protein>
    <submittedName>
        <fullName evidence="2">Uncharacterized protein</fullName>
    </submittedName>
</protein>
<keyword evidence="1" id="KW-0812">Transmembrane</keyword>
<sequence>MNKCPNCNNTPISFFEWNRGLNAFSCKCQNCSWPLRGKIINIVLFAVTVLSAVVGLIVAREIFEFRNAIKGVLFIIFIAPLIIIGSGIGYWMGGYKI</sequence>
<keyword evidence="3" id="KW-1185">Reference proteome</keyword>
<evidence type="ECO:0000256" key="1">
    <source>
        <dbReference type="SAM" id="Phobius"/>
    </source>
</evidence>
<dbReference type="Proteomes" id="UP000317839">
    <property type="component" value="Unassembled WGS sequence"/>
</dbReference>